<dbReference type="EMBL" id="BATC01000012">
    <property type="protein sequence ID" value="GAD58813.1"/>
    <property type="molecule type" value="Genomic_DNA"/>
</dbReference>
<evidence type="ECO:0000256" key="1">
    <source>
        <dbReference type="SAM" id="SignalP"/>
    </source>
</evidence>
<keyword evidence="1" id="KW-0732">Signal</keyword>
<dbReference type="OrthoDB" id="174027at2"/>
<evidence type="ECO:0000313" key="3">
    <source>
        <dbReference type="Proteomes" id="UP000016569"/>
    </source>
</evidence>
<accession>A0A8E0NB12</accession>
<proteinExistence type="predicted"/>
<reference evidence="3" key="1">
    <citation type="journal article" date="2013" name="Genome Announc.">
        <title>Draft Genome Sequence of the Dimorphic Prosthecate Bacterium Brevundimonas abyssalis TAR-001T.</title>
        <authorList>
            <person name="Tsubouchi T."/>
            <person name="Nishi S."/>
            <person name="Usui K."/>
            <person name="Shimane Y."/>
            <person name="Takaki Y."/>
            <person name="Maruyama T."/>
            <person name="Hatada Y."/>
        </authorList>
    </citation>
    <scope>NUCLEOTIDE SEQUENCE [LARGE SCALE GENOMIC DNA]</scope>
    <source>
        <strain evidence="3">TAR-001</strain>
    </source>
</reference>
<keyword evidence="3" id="KW-1185">Reference proteome</keyword>
<feature type="chain" id="PRO_5034103880" evidence="1">
    <location>
        <begin position="21"/>
        <end position="143"/>
    </location>
</feature>
<dbReference type="Proteomes" id="UP000016569">
    <property type="component" value="Unassembled WGS sequence"/>
</dbReference>
<dbReference type="RefSeq" id="WP_021696909.1">
    <property type="nucleotide sequence ID" value="NZ_BATC01000012.1"/>
</dbReference>
<organism evidence="2 3">
    <name type="scientific">Brevundimonas abyssalis TAR-001</name>
    <dbReference type="NCBI Taxonomy" id="1391729"/>
    <lineage>
        <taxon>Bacteria</taxon>
        <taxon>Pseudomonadati</taxon>
        <taxon>Pseudomonadota</taxon>
        <taxon>Alphaproteobacteria</taxon>
        <taxon>Caulobacterales</taxon>
        <taxon>Caulobacteraceae</taxon>
        <taxon>Brevundimonas</taxon>
    </lineage>
</organism>
<comment type="caution">
    <text evidence="2">The sequence shown here is derived from an EMBL/GenBank/DDBJ whole genome shotgun (WGS) entry which is preliminary data.</text>
</comment>
<gene>
    <name evidence="2" type="ORF">MBEBAB_1063</name>
</gene>
<dbReference type="AlphaFoldDB" id="A0A8E0NB12"/>
<name>A0A8E0NB12_9CAUL</name>
<protein>
    <submittedName>
        <fullName evidence="2">Uncharacterized protein</fullName>
    </submittedName>
</protein>
<feature type="signal peptide" evidence="1">
    <location>
        <begin position="1"/>
        <end position="20"/>
    </location>
</feature>
<evidence type="ECO:0000313" key="2">
    <source>
        <dbReference type="EMBL" id="GAD58813.1"/>
    </source>
</evidence>
<sequence>MKTSTLLAALALGLSIPAVADAQQVLRPGMTISGQLSPGDARLNSGEFMDVYELDGRSGDRLTVLMTSGAVDSYLMMDGPGGFSDENDDAESGDLDARLDVRLPVSGRYRIVATSFAPGETGAYQIAVVDAPGAPWAAPRAAA</sequence>
<dbReference type="Gene3D" id="2.60.120.380">
    <property type="match status" value="1"/>
</dbReference>